<dbReference type="PRINTS" id="PR00364">
    <property type="entry name" value="DISEASERSIST"/>
</dbReference>
<dbReference type="Proteomes" id="UP001227230">
    <property type="component" value="Chromosome 18"/>
</dbReference>
<keyword evidence="3" id="KW-1185">Reference proteome</keyword>
<dbReference type="InterPro" id="IPR002182">
    <property type="entry name" value="NB-ARC"/>
</dbReference>
<feature type="domain" description="NB-ARC" evidence="1">
    <location>
        <begin position="2"/>
        <end position="81"/>
    </location>
</feature>
<evidence type="ECO:0000313" key="2">
    <source>
        <dbReference type="EMBL" id="WKA11153.1"/>
    </source>
</evidence>
<organism evidence="2 3">
    <name type="scientific">Vitis vinifera</name>
    <name type="common">Grape</name>
    <dbReference type="NCBI Taxonomy" id="29760"/>
    <lineage>
        <taxon>Eukaryota</taxon>
        <taxon>Viridiplantae</taxon>
        <taxon>Streptophyta</taxon>
        <taxon>Embryophyta</taxon>
        <taxon>Tracheophyta</taxon>
        <taxon>Spermatophyta</taxon>
        <taxon>Magnoliopsida</taxon>
        <taxon>eudicotyledons</taxon>
        <taxon>Gunneridae</taxon>
        <taxon>Pentapetalae</taxon>
        <taxon>rosids</taxon>
        <taxon>Vitales</taxon>
        <taxon>Vitaceae</taxon>
        <taxon>Viteae</taxon>
        <taxon>Vitis</taxon>
    </lineage>
</organism>
<dbReference type="PANTHER" id="PTHR11017">
    <property type="entry name" value="LEUCINE-RICH REPEAT-CONTAINING PROTEIN"/>
    <property type="match status" value="1"/>
</dbReference>
<reference evidence="2 3" key="1">
    <citation type="journal article" date="2023" name="Hortic Res">
        <title>The complete reference genome for grapevine (Vitis vinifera L.) genetics and breeding.</title>
        <authorList>
            <person name="Shi X."/>
            <person name="Cao S."/>
            <person name="Wang X."/>
            <person name="Huang S."/>
            <person name="Wang Y."/>
            <person name="Liu Z."/>
            <person name="Liu W."/>
            <person name="Leng X."/>
            <person name="Peng Y."/>
            <person name="Wang N."/>
            <person name="Wang Y."/>
            <person name="Ma Z."/>
            <person name="Xu X."/>
            <person name="Zhang F."/>
            <person name="Xue H."/>
            <person name="Zhong H."/>
            <person name="Wang Y."/>
            <person name="Zhang K."/>
            <person name="Velt A."/>
            <person name="Avia K."/>
            <person name="Holtgrawe D."/>
            <person name="Grimplet J."/>
            <person name="Matus J.T."/>
            <person name="Ware D."/>
            <person name="Wu X."/>
            <person name="Wang H."/>
            <person name="Liu C."/>
            <person name="Fang Y."/>
            <person name="Rustenholz C."/>
            <person name="Cheng Z."/>
            <person name="Xiao H."/>
            <person name="Zhou Y."/>
        </authorList>
    </citation>
    <scope>NUCLEOTIDE SEQUENCE [LARGE SCALE GENOMIC DNA]</scope>
    <source>
        <strain evidence="3">cv. Pinot noir / PN40024</strain>
        <tissue evidence="2">Leaf</tissue>
    </source>
</reference>
<protein>
    <recommendedName>
        <fullName evidence="1">NB-ARC domain-containing protein</fullName>
    </recommendedName>
</protein>
<evidence type="ECO:0000313" key="3">
    <source>
        <dbReference type="Proteomes" id="UP001227230"/>
    </source>
</evidence>
<dbReference type="EMBL" id="CP126665">
    <property type="protein sequence ID" value="WKA11153.1"/>
    <property type="molecule type" value="Genomic_DNA"/>
</dbReference>
<accession>A0ABY9DTW2</accession>
<dbReference type="SUPFAM" id="SSF52540">
    <property type="entry name" value="P-loop containing nucleoside triphosphate hydrolases"/>
    <property type="match status" value="1"/>
</dbReference>
<sequence length="112" mass="12996">MIKDKLCFKKVLLVLDDVDHLNQLEALASDHNWFGLGSRIIVTTRDKNLLEVHEMDALFEVKKIDHKKAIELFSWNAFKQNHPKEDYKKLSNSMVHYVNGLLMGLKVLGCFL</sequence>
<proteinExistence type="predicted"/>
<dbReference type="PANTHER" id="PTHR11017:SF570">
    <property type="entry name" value="DISEASE RESISTANCE PROTEIN (TIR-NBS CLASS)-RELATED"/>
    <property type="match status" value="1"/>
</dbReference>
<name>A0ABY9DTW2_VITVI</name>
<dbReference type="InterPro" id="IPR027417">
    <property type="entry name" value="P-loop_NTPase"/>
</dbReference>
<evidence type="ECO:0000259" key="1">
    <source>
        <dbReference type="Pfam" id="PF00931"/>
    </source>
</evidence>
<gene>
    <name evidence="2" type="ORF">VitviT2T_028679</name>
</gene>
<dbReference type="Gene3D" id="3.40.50.300">
    <property type="entry name" value="P-loop containing nucleotide triphosphate hydrolases"/>
    <property type="match status" value="1"/>
</dbReference>
<dbReference type="Pfam" id="PF00931">
    <property type="entry name" value="NB-ARC"/>
    <property type="match status" value="1"/>
</dbReference>
<dbReference type="InterPro" id="IPR044974">
    <property type="entry name" value="Disease_R_plants"/>
</dbReference>